<sequence>MEINSTLKRKTLSLIGKSSLVTAIAGIAPQVLSQEKKLTIGYWPIAAGLPFFVAMEKGFFKQAGLNVEAVKFASPNQVVDAMVAGRIDGCANGVAITALALADAQMPGSIKYTCMNFANEKYILDQFIVPINSPVTLINELGGKKVACGPGINNVTLTKAILQGNGITNAQVIELPITQILPALASGQIDAAYVLEPSAVIGKQQKISKSIGAGVVSKYVLGDNLPWFGGAAALLSKTFKEKADMVPKFLKGYASGVEYVRKNGLEANQYLKGYTAIDGDLAKEVPISGYVTYDEVRANDVKALQRLFDVFADRKVFEKPISALNLLYKPT</sequence>
<organism evidence="3 4">
    <name type="scientific">Polynucleobacter kasalickyi</name>
    <dbReference type="NCBI Taxonomy" id="1938817"/>
    <lineage>
        <taxon>Bacteria</taxon>
        <taxon>Pseudomonadati</taxon>
        <taxon>Pseudomonadota</taxon>
        <taxon>Betaproteobacteria</taxon>
        <taxon>Burkholderiales</taxon>
        <taxon>Burkholderiaceae</taxon>
        <taxon>Polynucleobacter</taxon>
    </lineage>
</organism>
<dbReference type="Proteomes" id="UP000192708">
    <property type="component" value="Unassembled WGS sequence"/>
</dbReference>
<dbReference type="InterPro" id="IPR001638">
    <property type="entry name" value="Solute-binding_3/MltF_N"/>
</dbReference>
<evidence type="ECO:0000256" key="1">
    <source>
        <dbReference type="ARBA" id="ARBA00010742"/>
    </source>
</evidence>
<name>A0A1W1YL04_9BURK</name>
<evidence type="ECO:0000313" key="4">
    <source>
        <dbReference type="Proteomes" id="UP000192708"/>
    </source>
</evidence>
<dbReference type="EMBL" id="FWXJ01000003">
    <property type="protein sequence ID" value="SMC36910.1"/>
    <property type="molecule type" value="Genomic_DNA"/>
</dbReference>
<evidence type="ECO:0000259" key="2">
    <source>
        <dbReference type="SMART" id="SM00062"/>
    </source>
</evidence>
<dbReference type="InterPro" id="IPR015168">
    <property type="entry name" value="SsuA/THI5"/>
</dbReference>
<comment type="similarity">
    <text evidence="1">Belongs to the bacterial solute-binding protein SsuA/TauA family.</text>
</comment>
<dbReference type="AlphaFoldDB" id="A0A1W1YL04"/>
<dbReference type="PANTHER" id="PTHR30024">
    <property type="entry name" value="ALIPHATIC SULFONATES-BINDING PROTEIN-RELATED"/>
    <property type="match status" value="1"/>
</dbReference>
<dbReference type="SUPFAM" id="SSF53850">
    <property type="entry name" value="Periplasmic binding protein-like II"/>
    <property type="match status" value="1"/>
</dbReference>
<dbReference type="RefSeq" id="WP_084282878.1">
    <property type="nucleotide sequence ID" value="NZ_FWXJ01000003.1"/>
</dbReference>
<reference evidence="3 4" key="1">
    <citation type="submission" date="2017-04" db="EMBL/GenBank/DDBJ databases">
        <authorList>
            <person name="Afonso C.L."/>
            <person name="Miller P.J."/>
            <person name="Scott M.A."/>
            <person name="Spackman E."/>
            <person name="Goraichik I."/>
            <person name="Dimitrov K.M."/>
            <person name="Suarez D.L."/>
            <person name="Swayne D.E."/>
        </authorList>
    </citation>
    <scope>NUCLEOTIDE SEQUENCE [LARGE SCALE GENOMIC DNA]</scope>
    <source>
        <strain evidence="3 4">VK13</strain>
    </source>
</reference>
<protein>
    <submittedName>
        <fullName evidence="3">NitT/TauT family transport system substrate-binding protein</fullName>
    </submittedName>
</protein>
<dbReference type="Gene3D" id="3.40.190.10">
    <property type="entry name" value="Periplasmic binding protein-like II"/>
    <property type="match status" value="2"/>
</dbReference>
<feature type="domain" description="Solute-binding protein family 3/N-terminal" evidence="2">
    <location>
        <begin position="37"/>
        <end position="267"/>
    </location>
</feature>
<evidence type="ECO:0000313" key="3">
    <source>
        <dbReference type="EMBL" id="SMC36910.1"/>
    </source>
</evidence>
<proteinExistence type="inferred from homology"/>
<accession>A0A1W1YL04</accession>
<dbReference type="OrthoDB" id="8892982at2"/>
<keyword evidence="4" id="KW-1185">Reference proteome</keyword>
<gene>
    <name evidence="3" type="ORF">SAMN06296008_103161</name>
</gene>
<dbReference type="Pfam" id="PF09084">
    <property type="entry name" value="NMT1"/>
    <property type="match status" value="1"/>
</dbReference>
<dbReference type="SMART" id="SM00062">
    <property type="entry name" value="PBPb"/>
    <property type="match status" value="1"/>
</dbReference>
<dbReference type="STRING" id="1938817.SAMN06296008_103161"/>